<evidence type="ECO:0000313" key="2">
    <source>
        <dbReference type="Proteomes" id="UP001163046"/>
    </source>
</evidence>
<dbReference type="Proteomes" id="UP001163046">
    <property type="component" value="Unassembled WGS sequence"/>
</dbReference>
<protein>
    <submittedName>
        <fullName evidence="1">Uncharacterized protein</fullName>
    </submittedName>
</protein>
<reference evidence="1" key="1">
    <citation type="submission" date="2023-01" db="EMBL/GenBank/DDBJ databases">
        <title>Genome assembly of the deep-sea coral Lophelia pertusa.</title>
        <authorList>
            <person name="Herrera S."/>
            <person name="Cordes E."/>
        </authorList>
    </citation>
    <scope>NUCLEOTIDE SEQUENCE</scope>
    <source>
        <strain evidence="1">USNM1676648</strain>
        <tissue evidence="1">Polyp</tissue>
    </source>
</reference>
<dbReference type="AlphaFoldDB" id="A0A9X0A4E4"/>
<proteinExistence type="predicted"/>
<sequence>MESAYESVLHDAFDRMASKVEDARARWEICCSWVHLVHHCPTWKWDSGPDETKIKVIFQRQAVLVYEKWYVWAPSFYAFVCFPLSGFLQPIAYNVTPYSSTVFISTHMRPTIS</sequence>
<name>A0A9X0A4E4_9CNID</name>
<dbReference type="EMBL" id="MU825400">
    <property type="protein sequence ID" value="KAJ7392860.1"/>
    <property type="molecule type" value="Genomic_DNA"/>
</dbReference>
<gene>
    <name evidence="1" type="ORF">OS493_010521</name>
</gene>
<dbReference type="OrthoDB" id="10264405at2759"/>
<accession>A0A9X0A4E4</accession>
<keyword evidence="2" id="KW-1185">Reference proteome</keyword>
<comment type="caution">
    <text evidence="1">The sequence shown here is derived from an EMBL/GenBank/DDBJ whole genome shotgun (WGS) entry which is preliminary data.</text>
</comment>
<organism evidence="1 2">
    <name type="scientific">Desmophyllum pertusum</name>
    <dbReference type="NCBI Taxonomy" id="174260"/>
    <lineage>
        <taxon>Eukaryota</taxon>
        <taxon>Metazoa</taxon>
        <taxon>Cnidaria</taxon>
        <taxon>Anthozoa</taxon>
        <taxon>Hexacorallia</taxon>
        <taxon>Scleractinia</taxon>
        <taxon>Caryophylliina</taxon>
        <taxon>Caryophylliidae</taxon>
        <taxon>Desmophyllum</taxon>
    </lineage>
</organism>
<evidence type="ECO:0000313" key="1">
    <source>
        <dbReference type="EMBL" id="KAJ7392860.1"/>
    </source>
</evidence>